<keyword evidence="8" id="KW-0802">TPR repeat</keyword>
<evidence type="ECO:0000256" key="3">
    <source>
        <dbReference type="ARBA" id="ARBA00006487"/>
    </source>
</evidence>
<dbReference type="PANTHER" id="PTHR14049">
    <property type="entry name" value="LEPRECAN 1"/>
    <property type="match status" value="1"/>
</dbReference>
<dbReference type="GO" id="GO:0032963">
    <property type="term" value="P:collagen metabolic process"/>
    <property type="evidence" value="ECO:0007669"/>
    <property type="project" value="InterPro"/>
</dbReference>
<dbReference type="InterPro" id="IPR039575">
    <property type="entry name" value="P3H"/>
</dbReference>
<dbReference type="FunFam" id="2.60.120.620:FF:000003">
    <property type="entry name" value="Prolyl 3-hydroxylase 2"/>
    <property type="match status" value="1"/>
</dbReference>
<keyword evidence="12" id="KW-0408">Iron</keyword>
<keyword evidence="17" id="KW-1185">Reference proteome</keyword>
<sequence length="953" mass="109160">MAYFSSCSKTRHCYSPMLKNFLLGIIVVVSTFQVLVSALDDSTAAKSLSSNLEGPGDDVGAFAVLPDVNEDGQSIEAEINQIDDTNLSFEELYEQGVRAYDDHLWYSCANKIERAVQDYKVFKHTLSNCRLECSKGLRESQLANLTSQVPDFSTFGKFLRDADCYRRCTEESLDTHPQLTDRMESAFEKRLPYHYLQFCYYKLDRLKLAASAAYTYYLANPQDVDTKQNIVYYRDTAKVSETDFVDLELQPYKEHYIRALLAYDEHQWGSVIFHFEGCLEEYFKEHERCLSDCEGKGQLQGPEFSTVVADAIVDIMACKLDCEKKLSTIYTEPIKLLLQDIYHHLQFAYYKEGELEKAAEATASFLLLNSTHQVMLDNKAILKKELHYTDDDFIPQKDVAEYAALREEMQALMDIIKREYRLRDLLPEGEVINLLSRADQDLKETDDWMSRYEKLGMHIISKSVDLHRHERFVTDGLLKEDQCEELLALTEDLPTEPIGSRKFDLKVARQRLEDDLNEDYEASLRLFVRAAEVVRHYTQRYLQISVSLHLKYTSIVCWSQPQEPALIESCHIQEDGTCVRFDDMADELYSDSYTTVTYLNTADEDGDFQFLNEKNEVDSAFGIKCGRTVGFNSGDRHTIKVPKSGNPRCAMVIRYTTDVNNDEKDYHDTLTLLQRIDELRLANEAKNAKDIMKQFEEEGVRVVQTGKELLGTERFVADGLASDAQCSTLRSMVQNGALLGDGYDHLDSKPSFISPHTEHEMYQGITIYRAAKLAQQNTISPFGLRAFLELSEKSRLLVENYFNLTKPLYFDYTHLVCRTAVGDNSDRQDLSHPVHADNCLLQSDGSCTKGYPAFTQRDYSAILYLNDDFDGGEFFFAHSNKTEQVAVKPQCGRLVGFNAGDFHGVRAVTRGQRCALALWFTHNPNFKELAHIQARKTLKQLELEPEVQHHEDL</sequence>
<evidence type="ECO:0000256" key="5">
    <source>
        <dbReference type="ARBA" id="ARBA00022723"/>
    </source>
</evidence>
<dbReference type="PANTHER" id="PTHR14049:SF9">
    <property type="entry name" value="PROCOLLAGEN-PROLINE 3-DIOXYGENASE"/>
    <property type="match status" value="1"/>
</dbReference>
<evidence type="ECO:0000256" key="2">
    <source>
        <dbReference type="ARBA" id="ARBA00001962"/>
    </source>
</evidence>
<comment type="cofactor">
    <cofactor evidence="2">
        <name>Fe cation</name>
        <dbReference type="ChEBI" id="CHEBI:24875"/>
    </cofactor>
</comment>
<dbReference type="AlphaFoldDB" id="A0A8S3YVV6"/>
<keyword evidence="6" id="KW-0732">Signal</keyword>
<dbReference type="InterPro" id="IPR005123">
    <property type="entry name" value="Oxoglu/Fe-dep_dioxygenase_dom"/>
</dbReference>
<protein>
    <recommendedName>
        <fullName evidence="4">procollagen-proline 3-dioxygenase</fullName>
        <ecNumber evidence="4">1.14.11.7</ecNumber>
    </recommendedName>
</protein>
<evidence type="ECO:0000259" key="15">
    <source>
        <dbReference type="PROSITE" id="PS51471"/>
    </source>
</evidence>
<feature type="transmembrane region" description="Helical" evidence="14">
    <location>
        <begin position="21"/>
        <end position="39"/>
    </location>
</feature>
<reference evidence="16" key="1">
    <citation type="submission" date="2021-04" db="EMBL/GenBank/DDBJ databases">
        <authorList>
            <consortium name="Molecular Ecology Group"/>
        </authorList>
    </citation>
    <scope>NUCLEOTIDE SEQUENCE</scope>
</reference>
<comment type="caution">
    <text evidence="16">The sequence shown here is derived from an EMBL/GenBank/DDBJ whole genome shotgun (WGS) entry which is preliminary data.</text>
</comment>
<evidence type="ECO:0000256" key="7">
    <source>
        <dbReference type="ARBA" id="ARBA00022737"/>
    </source>
</evidence>
<accession>A0A8S3YVV6</accession>
<evidence type="ECO:0000313" key="17">
    <source>
        <dbReference type="Proteomes" id="UP000678393"/>
    </source>
</evidence>
<dbReference type="EC" id="1.14.11.7" evidence="4"/>
<name>A0A8S3YVV6_9EUPU</name>
<dbReference type="EMBL" id="CAJHNH020000885">
    <property type="protein sequence ID" value="CAG5120358.1"/>
    <property type="molecule type" value="Genomic_DNA"/>
</dbReference>
<gene>
    <name evidence="16" type="ORF">CUNI_LOCUS5916</name>
</gene>
<keyword evidence="10" id="KW-0223">Dioxygenase</keyword>
<keyword evidence="9" id="KW-0256">Endoplasmic reticulum</keyword>
<dbReference type="Pfam" id="PF13640">
    <property type="entry name" value="2OG-FeII_Oxy_3"/>
    <property type="match status" value="1"/>
</dbReference>
<keyword evidence="11" id="KW-0560">Oxidoreductase</keyword>
<comment type="similarity">
    <text evidence="3">Belongs to the leprecan family.</text>
</comment>
<evidence type="ECO:0000313" key="16">
    <source>
        <dbReference type="EMBL" id="CAG5120358.1"/>
    </source>
</evidence>
<evidence type="ECO:0000256" key="1">
    <source>
        <dbReference type="ARBA" id="ARBA00001961"/>
    </source>
</evidence>
<evidence type="ECO:0000256" key="14">
    <source>
        <dbReference type="SAM" id="Phobius"/>
    </source>
</evidence>
<dbReference type="Pfam" id="PF23557">
    <property type="entry name" value="TPR_leprecan"/>
    <property type="match status" value="1"/>
</dbReference>
<dbReference type="OrthoDB" id="8517835at2759"/>
<dbReference type="InterPro" id="IPR056585">
    <property type="entry name" value="Leprecan_dom"/>
</dbReference>
<organism evidence="16 17">
    <name type="scientific">Candidula unifasciata</name>
    <dbReference type="NCBI Taxonomy" id="100452"/>
    <lineage>
        <taxon>Eukaryota</taxon>
        <taxon>Metazoa</taxon>
        <taxon>Spiralia</taxon>
        <taxon>Lophotrochozoa</taxon>
        <taxon>Mollusca</taxon>
        <taxon>Gastropoda</taxon>
        <taxon>Heterobranchia</taxon>
        <taxon>Euthyneura</taxon>
        <taxon>Panpulmonata</taxon>
        <taxon>Eupulmonata</taxon>
        <taxon>Stylommatophora</taxon>
        <taxon>Helicina</taxon>
        <taxon>Helicoidea</taxon>
        <taxon>Geomitridae</taxon>
        <taxon>Candidula</taxon>
    </lineage>
</organism>
<dbReference type="InterPro" id="IPR011990">
    <property type="entry name" value="TPR-like_helical_dom_sf"/>
</dbReference>
<evidence type="ECO:0000256" key="9">
    <source>
        <dbReference type="ARBA" id="ARBA00022824"/>
    </source>
</evidence>
<dbReference type="Gene3D" id="2.60.120.620">
    <property type="entry name" value="q2cbj1_9rhob like domain"/>
    <property type="match status" value="2"/>
</dbReference>
<keyword evidence="13" id="KW-0325">Glycoprotein</keyword>
<dbReference type="GO" id="GO:0031418">
    <property type="term" value="F:L-ascorbic acid binding"/>
    <property type="evidence" value="ECO:0007669"/>
    <property type="project" value="InterPro"/>
</dbReference>
<proteinExistence type="inferred from homology"/>
<keyword evidence="14" id="KW-0812">Transmembrane</keyword>
<dbReference type="SMART" id="SM00702">
    <property type="entry name" value="P4Hc"/>
    <property type="match status" value="1"/>
</dbReference>
<keyword evidence="7" id="KW-0677">Repeat</keyword>
<evidence type="ECO:0000256" key="8">
    <source>
        <dbReference type="ARBA" id="ARBA00022803"/>
    </source>
</evidence>
<dbReference type="Gene3D" id="1.25.40.10">
    <property type="entry name" value="Tetratricopeptide repeat domain"/>
    <property type="match status" value="2"/>
</dbReference>
<keyword evidence="14" id="KW-0472">Membrane</keyword>
<comment type="cofactor">
    <cofactor evidence="1">
        <name>L-ascorbate</name>
        <dbReference type="ChEBI" id="CHEBI:38290"/>
    </cofactor>
</comment>
<evidence type="ECO:0000256" key="12">
    <source>
        <dbReference type="ARBA" id="ARBA00023004"/>
    </source>
</evidence>
<dbReference type="GO" id="GO:0005783">
    <property type="term" value="C:endoplasmic reticulum"/>
    <property type="evidence" value="ECO:0007669"/>
    <property type="project" value="TreeGrafter"/>
</dbReference>
<evidence type="ECO:0000256" key="6">
    <source>
        <dbReference type="ARBA" id="ARBA00022729"/>
    </source>
</evidence>
<dbReference type="GO" id="GO:0005506">
    <property type="term" value="F:iron ion binding"/>
    <property type="evidence" value="ECO:0007669"/>
    <property type="project" value="InterPro"/>
</dbReference>
<evidence type="ECO:0000256" key="10">
    <source>
        <dbReference type="ARBA" id="ARBA00022964"/>
    </source>
</evidence>
<dbReference type="Proteomes" id="UP000678393">
    <property type="component" value="Unassembled WGS sequence"/>
</dbReference>
<evidence type="ECO:0000256" key="4">
    <source>
        <dbReference type="ARBA" id="ARBA00012262"/>
    </source>
</evidence>
<keyword evidence="14" id="KW-1133">Transmembrane helix</keyword>
<evidence type="ECO:0000256" key="11">
    <source>
        <dbReference type="ARBA" id="ARBA00023002"/>
    </source>
</evidence>
<dbReference type="GO" id="GO:0019797">
    <property type="term" value="F:procollagen-proline 3-dioxygenase activity"/>
    <property type="evidence" value="ECO:0007669"/>
    <property type="project" value="UniProtKB-EC"/>
</dbReference>
<dbReference type="PROSITE" id="PS51471">
    <property type="entry name" value="FE2OG_OXY"/>
    <property type="match status" value="1"/>
</dbReference>
<feature type="domain" description="Fe2OG dioxygenase" evidence="15">
    <location>
        <begin position="813"/>
        <end position="922"/>
    </location>
</feature>
<dbReference type="InterPro" id="IPR006620">
    <property type="entry name" value="Pro_4_hyd_alph"/>
</dbReference>
<evidence type="ECO:0000256" key="13">
    <source>
        <dbReference type="ARBA" id="ARBA00023180"/>
    </source>
</evidence>
<dbReference type="InterPro" id="IPR044862">
    <property type="entry name" value="Pro_4_hyd_alph_FE2OG_OXY"/>
</dbReference>
<keyword evidence="5" id="KW-0479">Metal-binding</keyword>